<dbReference type="PANTHER" id="PTHR43687">
    <property type="entry name" value="ADENYLYLSULFATE REDUCTASE, BETA SUBUNIT"/>
    <property type="match status" value="1"/>
</dbReference>
<evidence type="ECO:0000256" key="4">
    <source>
        <dbReference type="ARBA" id="ARBA00023014"/>
    </source>
</evidence>
<feature type="domain" description="4Fe-4S ferredoxin-type" evidence="5">
    <location>
        <begin position="328"/>
        <end position="357"/>
    </location>
</feature>
<evidence type="ECO:0000259" key="5">
    <source>
        <dbReference type="PROSITE" id="PS51379"/>
    </source>
</evidence>
<feature type="domain" description="4Fe-4S ferredoxin-type" evidence="5">
    <location>
        <begin position="291"/>
        <end position="320"/>
    </location>
</feature>
<dbReference type="Pfam" id="PF13187">
    <property type="entry name" value="Fer4_9"/>
    <property type="match status" value="1"/>
</dbReference>
<protein>
    <recommendedName>
        <fullName evidence="5">4Fe-4S ferredoxin-type domain-containing protein</fullName>
    </recommendedName>
</protein>
<dbReference type="AlphaFoldDB" id="A0A0F9NX77"/>
<proteinExistence type="predicted"/>
<dbReference type="EMBL" id="LAZR01007347">
    <property type="protein sequence ID" value="KKM85837.1"/>
    <property type="molecule type" value="Genomic_DNA"/>
</dbReference>
<accession>A0A0F9NX77</accession>
<keyword evidence="3" id="KW-0408">Iron</keyword>
<name>A0A0F9NX77_9ZZZZ</name>
<dbReference type="PROSITE" id="PS00198">
    <property type="entry name" value="4FE4S_FER_1"/>
    <property type="match status" value="1"/>
</dbReference>
<evidence type="ECO:0000256" key="3">
    <source>
        <dbReference type="ARBA" id="ARBA00023004"/>
    </source>
</evidence>
<evidence type="ECO:0000256" key="2">
    <source>
        <dbReference type="ARBA" id="ARBA00022723"/>
    </source>
</evidence>
<keyword evidence="1" id="KW-0004">4Fe-4S</keyword>
<sequence>MSEVDNYEIVRQKLTLGPLTTPKHRKIRRLLKIFWNEKEINLLSHFGPADEYNSLKQLQERSGLPKDEIKQILRNPLRKGTISKRGTKYCLEPIIPGIFEKYFQRSRDTEENLKKAAILYWDLFKEVLPQQDTKVDNDWSLFRPLLPLEANEKIIEINQEFDVQSQTLPYESVKNLIDKFEQFAVITCQCRLVAELSGEPCKVAPSEMGCFIAGPGSQTMIDGGIRGARLLNKDEAIEFLKETEKRGLVHNAVFDKGDQSSIFFCNCCGCHCGVLFPPKLFHERGAYQSNYSPKWDNDLCTKCETCMKKCPQKAIYHKFPVKSDSSDEQMVLREEMCIGCGVCAINCSDKAIKMVKVRDNVPPDRQKIGNKTFIEMLQ</sequence>
<dbReference type="GO" id="GO:0046872">
    <property type="term" value="F:metal ion binding"/>
    <property type="evidence" value="ECO:0007669"/>
    <property type="project" value="UniProtKB-KW"/>
</dbReference>
<dbReference type="Gene3D" id="3.30.70.20">
    <property type="match status" value="2"/>
</dbReference>
<comment type="caution">
    <text evidence="6">The sequence shown here is derived from an EMBL/GenBank/DDBJ whole genome shotgun (WGS) entry which is preliminary data.</text>
</comment>
<keyword evidence="4" id="KW-0411">Iron-sulfur</keyword>
<evidence type="ECO:0000256" key="1">
    <source>
        <dbReference type="ARBA" id="ARBA00022485"/>
    </source>
</evidence>
<dbReference type="GO" id="GO:0051539">
    <property type="term" value="F:4 iron, 4 sulfur cluster binding"/>
    <property type="evidence" value="ECO:0007669"/>
    <property type="project" value="UniProtKB-KW"/>
</dbReference>
<dbReference type="InterPro" id="IPR050572">
    <property type="entry name" value="Fe-S_Ferredoxin"/>
</dbReference>
<dbReference type="InterPro" id="IPR017896">
    <property type="entry name" value="4Fe4S_Fe-S-bd"/>
</dbReference>
<dbReference type="PROSITE" id="PS51379">
    <property type="entry name" value="4FE4S_FER_2"/>
    <property type="match status" value="2"/>
</dbReference>
<reference evidence="6" key="1">
    <citation type="journal article" date="2015" name="Nature">
        <title>Complex archaea that bridge the gap between prokaryotes and eukaryotes.</title>
        <authorList>
            <person name="Spang A."/>
            <person name="Saw J.H."/>
            <person name="Jorgensen S.L."/>
            <person name="Zaremba-Niedzwiedzka K."/>
            <person name="Martijn J."/>
            <person name="Lind A.E."/>
            <person name="van Eijk R."/>
            <person name="Schleper C."/>
            <person name="Guy L."/>
            <person name="Ettema T.J."/>
        </authorList>
    </citation>
    <scope>NUCLEOTIDE SEQUENCE</scope>
</reference>
<gene>
    <name evidence="6" type="ORF">LCGC14_1285080</name>
</gene>
<organism evidence="6">
    <name type="scientific">marine sediment metagenome</name>
    <dbReference type="NCBI Taxonomy" id="412755"/>
    <lineage>
        <taxon>unclassified sequences</taxon>
        <taxon>metagenomes</taxon>
        <taxon>ecological metagenomes</taxon>
    </lineage>
</organism>
<dbReference type="SUPFAM" id="SSF54862">
    <property type="entry name" value="4Fe-4S ferredoxins"/>
    <property type="match status" value="1"/>
</dbReference>
<keyword evidence="2" id="KW-0479">Metal-binding</keyword>
<dbReference type="InterPro" id="IPR017900">
    <property type="entry name" value="4Fe4S_Fe_S_CS"/>
</dbReference>
<dbReference type="PANTHER" id="PTHR43687:SF1">
    <property type="entry name" value="FERREDOXIN III"/>
    <property type="match status" value="1"/>
</dbReference>
<evidence type="ECO:0000313" key="6">
    <source>
        <dbReference type="EMBL" id="KKM85837.1"/>
    </source>
</evidence>